<reference evidence="5" key="2">
    <citation type="submission" date="2020-09" db="EMBL/GenBank/DDBJ databases">
        <authorList>
            <person name="Sun Q."/>
            <person name="Zhou Y."/>
        </authorList>
    </citation>
    <scope>NUCLEOTIDE SEQUENCE</scope>
    <source>
        <strain evidence="5">CGMCC 1.16067</strain>
    </source>
</reference>
<keyword evidence="2" id="KW-0333">Golgi apparatus</keyword>
<dbReference type="GO" id="GO:0012505">
    <property type="term" value="C:endomembrane system"/>
    <property type="evidence" value="ECO:0007669"/>
    <property type="project" value="UniProtKB-ARBA"/>
</dbReference>
<sequence>MIERVIKGLMDKGVLREPSEFEQVSNDPVEPRATRSLACDVLVVGLDPDRGRTSDGADWAVRAALLVELRLEGRIAVEGTGKKAMVSVVDPHALGDHELDRALRRLNKGRAAKVVREAGLLPRAEDLVGRLLGEGLLVEESSTRFGMLTKRRLVPAPTAGRQALLDRVHSTLRTGRAPDERTALLVAVLDELVPYRCFVAASDIKASRRAGEAVVAQTHEDYRVLIDAVRSAREKDDSGGDISAV</sequence>
<comment type="caution">
    <text evidence="5">The sequence shown here is derived from an EMBL/GenBank/DDBJ whole genome shotgun (WGS) entry which is preliminary data.</text>
</comment>
<evidence type="ECO:0000256" key="2">
    <source>
        <dbReference type="ARBA" id="ARBA00023034"/>
    </source>
</evidence>
<protein>
    <recommendedName>
        <fullName evidence="7">GPP34 family phosphoprotein</fullName>
    </recommendedName>
</protein>
<evidence type="ECO:0000256" key="4">
    <source>
        <dbReference type="ARBA" id="ARBA00023136"/>
    </source>
</evidence>
<dbReference type="GO" id="GO:0070273">
    <property type="term" value="F:phosphatidylinositol-4-phosphate binding"/>
    <property type="evidence" value="ECO:0007669"/>
    <property type="project" value="InterPro"/>
</dbReference>
<dbReference type="AlphaFoldDB" id="A0A917BJ89"/>
<dbReference type="GO" id="GO:0005737">
    <property type="term" value="C:cytoplasm"/>
    <property type="evidence" value="ECO:0007669"/>
    <property type="project" value="UniProtKB-ARBA"/>
</dbReference>
<dbReference type="Gene3D" id="1.10.3630.10">
    <property type="entry name" value="yeast vps74-n-term truncation variant domain like"/>
    <property type="match status" value="1"/>
</dbReference>
<reference evidence="5" key="1">
    <citation type="journal article" date="2014" name="Int. J. Syst. Evol. Microbiol.">
        <title>Complete genome sequence of Corynebacterium casei LMG S-19264T (=DSM 44701T), isolated from a smear-ripened cheese.</title>
        <authorList>
            <consortium name="US DOE Joint Genome Institute (JGI-PGF)"/>
            <person name="Walter F."/>
            <person name="Albersmeier A."/>
            <person name="Kalinowski J."/>
            <person name="Ruckert C."/>
        </authorList>
    </citation>
    <scope>NUCLEOTIDE SEQUENCE</scope>
    <source>
        <strain evidence="5">CGMCC 1.16067</strain>
    </source>
</reference>
<keyword evidence="4" id="KW-0472">Membrane</keyword>
<organism evidence="5 6">
    <name type="scientific">Marmoricola endophyticus</name>
    <dbReference type="NCBI Taxonomy" id="2040280"/>
    <lineage>
        <taxon>Bacteria</taxon>
        <taxon>Bacillati</taxon>
        <taxon>Actinomycetota</taxon>
        <taxon>Actinomycetes</taxon>
        <taxon>Propionibacteriales</taxon>
        <taxon>Nocardioidaceae</taxon>
        <taxon>Marmoricola</taxon>
    </lineage>
</organism>
<comment type="subcellular location">
    <subcellularLocation>
        <location evidence="1">Golgi apparatus membrane</location>
        <topology evidence="1">Peripheral membrane protein</topology>
        <orientation evidence="1">Cytoplasmic side</orientation>
    </subcellularLocation>
</comment>
<evidence type="ECO:0000256" key="1">
    <source>
        <dbReference type="ARBA" id="ARBA00004255"/>
    </source>
</evidence>
<dbReference type="RefSeq" id="WP_188779500.1">
    <property type="nucleotide sequence ID" value="NZ_BMKQ01000001.1"/>
</dbReference>
<dbReference type="Proteomes" id="UP000649179">
    <property type="component" value="Unassembled WGS sequence"/>
</dbReference>
<gene>
    <name evidence="5" type="ORF">GCM10011519_18370</name>
</gene>
<dbReference type="Pfam" id="PF05719">
    <property type="entry name" value="GPP34"/>
    <property type="match status" value="1"/>
</dbReference>
<dbReference type="InterPro" id="IPR008628">
    <property type="entry name" value="GPP34-like"/>
</dbReference>
<evidence type="ECO:0008006" key="7">
    <source>
        <dbReference type="Google" id="ProtNLM"/>
    </source>
</evidence>
<evidence type="ECO:0000313" key="5">
    <source>
        <dbReference type="EMBL" id="GGF44864.1"/>
    </source>
</evidence>
<accession>A0A917BJ89</accession>
<keyword evidence="3" id="KW-0446">Lipid-binding</keyword>
<name>A0A917BJ89_9ACTN</name>
<keyword evidence="6" id="KW-1185">Reference proteome</keyword>
<evidence type="ECO:0000313" key="6">
    <source>
        <dbReference type="Proteomes" id="UP000649179"/>
    </source>
</evidence>
<proteinExistence type="predicted"/>
<dbReference type="InterPro" id="IPR038261">
    <property type="entry name" value="GPP34-like_sf"/>
</dbReference>
<dbReference type="EMBL" id="BMKQ01000001">
    <property type="protein sequence ID" value="GGF44864.1"/>
    <property type="molecule type" value="Genomic_DNA"/>
</dbReference>
<evidence type="ECO:0000256" key="3">
    <source>
        <dbReference type="ARBA" id="ARBA00023121"/>
    </source>
</evidence>